<dbReference type="Pfam" id="PF18863">
    <property type="entry name" value="AbiJ_NTD4"/>
    <property type="match status" value="1"/>
</dbReference>
<feature type="domain" description="HEPN AbiJ-N-terminal" evidence="1">
    <location>
        <begin position="6"/>
        <end position="165"/>
    </location>
</feature>
<accession>A0A5N1IIE1</accession>
<dbReference type="Proteomes" id="UP000326570">
    <property type="component" value="Unassembled WGS sequence"/>
</dbReference>
<sequence>MEYVPYSLRNKPAIDVYSYEPIPQKFKNQFIKIVKGFLYSTDFSGSSNKFFSNIYHQILDYHGLKSLPSAGYLEDTSDRIEQYLDSLEEITLVLDVIEICCREIYWAANWHFETNFYSTVPAKAQEGIDKINSRFSQNGLGYEFINEEIIKIDSQILHAEIVKPVLHFIHNADFKAVDEEYRLAFEHFRHGNFPDCLTNCGKAFESTLKIILTKKGWEFDPVRDTAKKLITICFEKELIPKYLQQHYTSLISALESGVPTIRNKDGGHGAGAEQKVIPEYFTSYMLHLTGTSIKLFTDAYQAHKTL</sequence>
<evidence type="ECO:0008006" key="5">
    <source>
        <dbReference type="Google" id="ProtNLM"/>
    </source>
</evidence>
<dbReference type="NCBIfam" id="NF046078">
    <property type="entry name" value="STM4504_CBY0614"/>
    <property type="match status" value="1"/>
</dbReference>
<dbReference type="EMBL" id="VTWT01000014">
    <property type="protein sequence ID" value="KAA9325049.1"/>
    <property type="molecule type" value="Genomic_DNA"/>
</dbReference>
<dbReference type="InterPro" id="IPR049503">
    <property type="entry name" value="AbiJ_NTD4"/>
</dbReference>
<evidence type="ECO:0000259" key="2">
    <source>
        <dbReference type="Pfam" id="PF22809"/>
    </source>
</evidence>
<dbReference type="InterPro" id="IPR054280">
    <property type="entry name" value="DUF7014"/>
</dbReference>
<name>A0A5N1IIE1_9BACT</name>
<evidence type="ECO:0000259" key="1">
    <source>
        <dbReference type="Pfam" id="PF18863"/>
    </source>
</evidence>
<gene>
    <name evidence="3" type="ORF">F0P94_19280</name>
</gene>
<reference evidence="3 4" key="1">
    <citation type="submission" date="2019-09" db="EMBL/GenBank/DDBJ databases">
        <title>Genome sequence of Adhaeribacter sp. M2.</title>
        <authorList>
            <person name="Srinivasan S."/>
        </authorList>
    </citation>
    <scope>NUCLEOTIDE SEQUENCE [LARGE SCALE GENOMIC DNA]</scope>
    <source>
        <strain evidence="3 4">M2</strain>
    </source>
</reference>
<feature type="domain" description="DUF7014" evidence="2">
    <location>
        <begin position="172"/>
        <end position="295"/>
    </location>
</feature>
<evidence type="ECO:0000313" key="4">
    <source>
        <dbReference type="Proteomes" id="UP000326570"/>
    </source>
</evidence>
<keyword evidence="4" id="KW-1185">Reference proteome</keyword>
<protein>
    <recommendedName>
        <fullName evidence="5">Abortive infection family protein</fullName>
    </recommendedName>
</protein>
<dbReference type="RefSeq" id="WP_150906153.1">
    <property type="nucleotide sequence ID" value="NZ_VTWT01000014.1"/>
</dbReference>
<evidence type="ECO:0000313" key="3">
    <source>
        <dbReference type="EMBL" id="KAA9325049.1"/>
    </source>
</evidence>
<dbReference type="Pfam" id="PF22809">
    <property type="entry name" value="DUF7014"/>
    <property type="match status" value="1"/>
</dbReference>
<proteinExistence type="predicted"/>
<comment type="caution">
    <text evidence="3">The sequence shown here is derived from an EMBL/GenBank/DDBJ whole genome shotgun (WGS) entry which is preliminary data.</text>
</comment>
<dbReference type="AlphaFoldDB" id="A0A5N1IIE1"/>
<organism evidence="3 4">
    <name type="scientific">Adhaeribacter soli</name>
    <dbReference type="NCBI Taxonomy" id="2607655"/>
    <lineage>
        <taxon>Bacteria</taxon>
        <taxon>Pseudomonadati</taxon>
        <taxon>Bacteroidota</taxon>
        <taxon>Cytophagia</taxon>
        <taxon>Cytophagales</taxon>
        <taxon>Hymenobacteraceae</taxon>
        <taxon>Adhaeribacter</taxon>
    </lineage>
</organism>